<organism evidence="3 4">
    <name type="scientific">Phlebotomus papatasi</name>
    <name type="common">Sandfly</name>
    <dbReference type="NCBI Taxonomy" id="29031"/>
    <lineage>
        <taxon>Eukaryota</taxon>
        <taxon>Metazoa</taxon>
        <taxon>Ecdysozoa</taxon>
        <taxon>Arthropoda</taxon>
        <taxon>Hexapoda</taxon>
        <taxon>Insecta</taxon>
        <taxon>Pterygota</taxon>
        <taxon>Neoptera</taxon>
        <taxon>Endopterygota</taxon>
        <taxon>Diptera</taxon>
        <taxon>Nematocera</taxon>
        <taxon>Psychodoidea</taxon>
        <taxon>Psychodidae</taxon>
        <taxon>Phlebotomus</taxon>
        <taxon>Phlebotomus</taxon>
    </lineage>
</organism>
<dbReference type="GO" id="GO:0005739">
    <property type="term" value="C:mitochondrion"/>
    <property type="evidence" value="ECO:0007669"/>
    <property type="project" value="TreeGrafter"/>
</dbReference>
<protein>
    <recommendedName>
        <fullName evidence="2">Mitochondrial transcription rescue factor 1 C-terminal domain-containing protein</fullName>
    </recommendedName>
</protein>
<sequence length="198" mass="22391">MSCRQSLKLLKLCNSFPKFGFIQRNASILAFPILRNVSQQSVYRTSISAIPVRFKYTAKDKDSSRKDEDSDSDSDEFEDVKEKGTNLIKCSVTSLRADLIIKTGLGLARNKVEVKFYEGKVRVNGKKIPKKSFHVNIGDEIDLVKSVSPTNPDHLVIGRVEIVSATPKEDSISVLLRRYKTLIIENYEERNAYKESEG</sequence>
<reference evidence="3" key="1">
    <citation type="submission" date="2022-08" db="UniProtKB">
        <authorList>
            <consortium name="EnsemblMetazoa"/>
        </authorList>
    </citation>
    <scope>IDENTIFICATION</scope>
    <source>
        <strain evidence="3">Israel</strain>
    </source>
</reference>
<dbReference type="SUPFAM" id="SSF55174">
    <property type="entry name" value="Alpha-L RNA-binding motif"/>
    <property type="match status" value="1"/>
</dbReference>
<evidence type="ECO:0000313" key="4">
    <source>
        <dbReference type="Proteomes" id="UP000092462"/>
    </source>
</evidence>
<evidence type="ECO:0000313" key="3">
    <source>
        <dbReference type="EnsemblMetazoa" id="PPAI008037-PA"/>
    </source>
</evidence>
<dbReference type="Pfam" id="PF25818">
    <property type="entry name" value="MTRES1_C"/>
    <property type="match status" value="1"/>
</dbReference>
<dbReference type="CDD" id="cd00165">
    <property type="entry name" value="S4"/>
    <property type="match status" value="1"/>
</dbReference>
<keyword evidence="4" id="KW-1185">Reference proteome</keyword>
<dbReference type="Proteomes" id="UP000092462">
    <property type="component" value="Unassembled WGS sequence"/>
</dbReference>
<dbReference type="VEuPathDB" id="VectorBase:PPAPM1_010592"/>
<dbReference type="InterPro" id="IPR057896">
    <property type="entry name" value="MTRES1_C"/>
</dbReference>
<name>A0A1B0DIQ0_PHLPP</name>
<dbReference type="PROSITE" id="PS50889">
    <property type="entry name" value="S4"/>
    <property type="match status" value="1"/>
</dbReference>
<accession>A0A1B0DIQ0</accession>
<evidence type="ECO:0000259" key="2">
    <source>
        <dbReference type="Pfam" id="PF25818"/>
    </source>
</evidence>
<dbReference type="PANTHER" id="PTHR13633">
    <property type="entry name" value="MITOCHONDRIAL TRANSCRIPTION RESCUE FACTOR 1"/>
    <property type="match status" value="1"/>
</dbReference>
<dbReference type="GO" id="GO:0003723">
    <property type="term" value="F:RNA binding"/>
    <property type="evidence" value="ECO:0007669"/>
    <property type="project" value="UniProtKB-KW"/>
</dbReference>
<proteinExistence type="predicted"/>
<feature type="domain" description="Mitochondrial transcription rescue factor 1 C-terminal" evidence="2">
    <location>
        <begin position="91"/>
        <end position="184"/>
    </location>
</feature>
<dbReference type="EnsemblMetazoa" id="PPAI008037-RA">
    <property type="protein sequence ID" value="PPAI008037-PA"/>
    <property type="gene ID" value="PPAI008037"/>
</dbReference>
<evidence type="ECO:0000256" key="1">
    <source>
        <dbReference type="PROSITE-ProRule" id="PRU00182"/>
    </source>
</evidence>
<dbReference type="VEuPathDB" id="VectorBase:PPAI008037"/>
<dbReference type="AlphaFoldDB" id="A0A1B0DIQ0"/>
<dbReference type="GO" id="GO:1903108">
    <property type="term" value="P:regulation of mitochondrial transcription"/>
    <property type="evidence" value="ECO:0007669"/>
    <property type="project" value="TreeGrafter"/>
</dbReference>
<keyword evidence="1" id="KW-0694">RNA-binding</keyword>
<dbReference type="EMBL" id="AJVK01062884">
    <property type="status" value="NOT_ANNOTATED_CDS"/>
    <property type="molecule type" value="Genomic_DNA"/>
</dbReference>
<dbReference type="PANTHER" id="PTHR13633:SF3">
    <property type="entry name" value="MITOCHONDRIAL TRANSCRIPTION RESCUE FACTOR 1"/>
    <property type="match status" value="1"/>
</dbReference>